<dbReference type="GO" id="GO:0008270">
    <property type="term" value="F:zinc ion binding"/>
    <property type="evidence" value="ECO:0007669"/>
    <property type="project" value="InterPro"/>
</dbReference>
<feature type="compositionally biased region" description="Low complexity" evidence="7">
    <location>
        <begin position="64"/>
        <end position="79"/>
    </location>
</feature>
<comment type="subcellular location">
    <subcellularLocation>
        <location evidence="1">Mitochondrion</location>
    </subcellularLocation>
</comment>
<keyword evidence="10" id="KW-1185">Reference proteome</keyword>
<feature type="region of interest" description="Disordered" evidence="7">
    <location>
        <begin position="178"/>
        <end position="265"/>
    </location>
</feature>
<dbReference type="Pfam" id="PF14432">
    <property type="entry name" value="DYW_deaminase"/>
    <property type="match status" value="1"/>
</dbReference>
<dbReference type="NCBIfam" id="TIGR00756">
    <property type="entry name" value="PPR"/>
    <property type="match status" value="1"/>
</dbReference>
<sequence>MASSITLRRPRLDSLSSLFKVRCLNPSLNPCLTPHKTPTLSVPALSFSFNSSTILAVHNDYNRAPQPQSPLSQAQNPPAFGNIDRGNWVSQAQLTPQHQNPNRWNSQNQTNYSNENPGQGYANGGGPFQRYPPSRNPNLSQNDQQSPTHLQHRNLEISKNYPQYQAYSTSENSALNQNYQQSRGPNQWNNQNHGYLKGRNPNQQSPQDQIGQWSNLYQNQGYSQPRNTSQWNNQPLNEAPATTGQSVNQAPGSGNQTPSHGQDQSGAAQIVDLLSLALEGKVKEVIEMMNTGIRADGECFYVLFDKCGGHNSLEEAKKVHDFFLRSTFRGELRLNNKVIEMYGKCGSMVDARRVFDHMPERNMDSWHLMIKAYANNALGDEGLQLYDKMRELGLRPTSETYLLVLSACASAEDVGEGFMHFKVMTTDYGIQPAMEHYLGLLDVLGSSGHLAEAYEYIEKLPMQPTAAFCETLRNYTRIHGDIDLEDHVEDLLVELDPSKAIANKLPTPSPKKRMAVNMLEGRNRLPEFRSPTLYKDDEKYIASLKETGYVPDTRYVLHDIDQEAKEQSLLYHSERLAIAYGLISTPARTPLRIIKNLRICGDCHNAIKIMSKIVGRELIVRDNKRFHHFKDGKCSCGDYW</sequence>
<organism evidence="9 10">
    <name type="scientific">Nepenthes gracilis</name>
    <name type="common">Slender pitcher plant</name>
    <dbReference type="NCBI Taxonomy" id="150966"/>
    <lineage>
        <taxon>Eukaryota</taxon>
        <taxon>Viridiplantae</taxon>
        <taxon>Streptophyta</taxon>
        <taxon>Embryophyta</taxon>
        <taxon>Tracheophyta</taxon>
        <taxon>Spermatophyta</taxon>
        <taxon>Magnoliopsida</taxon>
        <taxon>eudicotyledons</taxon>
        <taxon>Gunneridae</taxon>
        <taxon>Pentapetalae</taxon>
        <taxon>Caryophyllales</taxon>
        <taxon>Nepenthaceae</taxon>
        <taxon>Nepenthes</taxon>
    </lineage>
</organism>
<evidence type="ECO:0000256" key="4">
    <source>
        <dbReference type="ARBA" id="ARBA00022946"/>
    </source>
</evidence>
<evidence type="ECO:0000256" key="2">
    <source>
        <dbReference type="ARBA" id="ARBA00006643"/>
    </source>
</evidence>
<dbReference type="GO" id="GO:0005739">
    <property type="term" value="C:mitochondrion"/>
    <property type="evidence" value="ECO:0007669"/>
    <property type="project" value="UniProtKB-SubCell"/>
</dbReference>
<dbReference type="GO" id="GO:0003723">
    <property type="term" value="F:RNA binding"/>
    <property type="evidence" value="ECO:0007669"/>
    <property type="project" value="InterPro"/>
</dbReference>
<dbReference type="GO" id="GO:0009451">
    <property type="term" value="P:RNA modification"/>
    <property type="evidence" value="ECO:0007669"/>
    <property type="project" value="InterPro"/>
</dbReference>
<feature type="region of interest" description="Disordered" evidence="7">
    <location>
        <begin position="62"/>
        <end position="85"/>
    </location>
</feature>
<feature type="compositionally biased region" description="Polar residues" evidence="7">
    <location>
        <begin position="136"/>
        <end position="149"/>
    </location>
</feature>
<dbReference type="PANTHER" id="PTHR47926:SF353">
    <property type="entry name" value="DYW DOMAIN-CONTAINING PROTEIN"/>
    <property type="match status" value="1"/>
</dbReference>
<feature type="compositionally biased region" description="Polar residues" evidence="7">
    <location>
        <begin position="97"/>
        <end position="117"/>
    </location>
</feature>
<feature type="domain" description="DYW" evidence="8">
    <location>
        <begin position="548"/>
        <end position="640"/>
    </location>
</feature>
<evidence type="ECO:0000256" key="7">
    <source>
        <dbReference type="SAM" id="MobiDB-lite"/>
    </source>
</evidence>
<dbReference type="InterPro" id="IPR011990">
    <property type="entry name" value="TPR-like_helical_dom_sf"/>
</dbReference>
<evidence type="ECO:0000256" key="6">
    <source>
        <dbReference type="PROSITE-ProRule" id="PRU00708"/>
    </source>
</evidence>
<feature type="compositionally biased region" description="Polar residues" evidence="7">
    <location>
        <begin position="200"/>
        <end position="265"/>
    </location>
</feature>
<dbReference type="AlphaFoldDB" id="A0AAD3SC73"/>
<name>A0AAD3SC73_NEPGR</name>
<evidence type="ECO:0000313" key="10">
    <source>
        <dbReference type="Proteomes" id="UP001279734"/>
    </source>
</evidence>
<accession>A0AAD3SC73</accession>
<dbReference type="Gene3D" id="1.25.40.10">
    <property type="entry name" value="Tetratricopeptide repeat domain"/>
    <property type="match status" value="1"/>
</dbReference>
<evidence type="ECO:0000256" key="5">
    <source>
        <dbReference type="ARBA" id="ARBA00023128"/>
    </source>
</evidence>
<evidence type="ECO:0000313" key="9">
    <source>
        <dbReference type="EMBL" id="GMH08124.1"/>
    </source>
</evidence>
<reference evidence="9" key="1">
    <citation type="submission" date="2023-05" db="EMBL/GenBank/DDBJ databases">
        <title>Nepenthes gracilis genome sequencing.</title>
        <authorList>
            <person name="Fukushima K."/>
        </authorList>
    </citation>
    <scope>NUCLEOTIDE SEQUENCE</scope>
    <source>
        <strain evidence="9">SING2019-196</strain>
    </source>
</reference>
<dbReference type="PROSITE" id="PS51375">
    <property type="entry name" value="PPR"/>
    <property type="match status" value="1"/>
</dbReference>
<gene>
    <name evidence="9" type="ORF">Nepgr_009964</name>
</gene>
<keyword evidence="5" id="KW-0496">Mitochondrion</keyword>
<dbReference type="InterPro" id="IPR032867">
    <property type="entry name" value="DYW_dom"/>
</dbReference>
<feature type="compositionally biased region" description="Polar residues" evidence="7">
    <location>
        <begin position="178"/>
        <end position="193"/>
    </location>
</feature>
<dbReference type="FunFam" id="1.25.40.10:FF:000503">
    <property type="entry name" value="Pentatricopeptide repeat-containing protein, mitochondrial"/>
    <property type="match status" value="1"/>
</dbReference>
<evidence type="ECO:0000256" key="3">
    <source>
        <dbReference type="ARBA" id="ARBA00022737"/>
    </source>
</evidence>
<dbReference type="Pfam" id="PF01535">
    <property type="entry name" value="PPR"/>
    <property type="match status" value="2"/>
</dbReference>
<keyword evidence="4" id="KW-0809">Transit peptide</keyword>
<feature type="repeat" description="PPR" evidence="6">
    <location>
        <begin position="362"/>
        <end position="396"/>
    </location>
</feature>
<evidence type="ECO:0000256" key="1">
    <source>
        <dbReference type="ARBA" id="ARBA00004173"/>
    </source>
</evidence>
<feature type="region of interest" description="Disordered" evidence="7">
    <location>
        <begin position="97"/>
        <end position="150"/>
    </location>
</feature>
<dbReference type="InterPro" id="IPR002885">
    <property type="entry name" value="PPR_rpt"/>
</dbReference>
<evidence type="ECO:0000259" key="8">
    <source>
        <dbReference type="Pfam" id="PF14432"/>
    </source>
</evidence>
<dbReference type="EMBL" id="BSYO01000008">
    <property type="protein sequence ID" value="GMH08124.1"/>
    <property type="molecule type" value="Genomic_DNA"/>
</dbReference>
<comment type="similarity">
    <text evidence="2">Belongs to the PPR family. PCMP-H subfamily.</text>
</comment>
<dbReference type="Proteomes" id="UP001279734">
    <property type="component" value="Unassembled WGS sequence"/>
</dbReference>
<dbReference type="InterPro" id="IPR046960">
    <property type="entry name" value="PPR_At4g14850-like_plant"/>
</dbReference>
<dbReference type="PANTHER" id="PTHR47926">
    <property type="entry name" value="PENTATRICOPEPTIDE REPEAT-CONTAINING PROTEIN"/>
    <property type="match status" value="1"/>
</dbReference>
<protein>
    <recommendedName>
        <fullName evidence="8">DYW domain-containing protein</fullName>
    </recommendedName>
</protein>
<comment type="caution">
    <text evidence="9">The sequence shown here is derived from an EMBL/GenBank/DDBJ whole genome shotgun (WGS) entry which is preliminary data.</text>
</comment>
<proteinExistence type="inferred from homology"/>
<keyword evidence="3" id="KW-0677">Repeat</keyword>